<name>A0A3A4ZI31_UNCKA</name>
<evidence type="ECO:0000313" key="2">
    <source>
        <dbReference type="EMBL" id="RJR26497.1"/>
    </source>
</evidence>
<gene>
    <name evidence="2" type="ORF">C4561_05105</name>
</gene>
<dbReference type="EMBL" id="QZJF01000021">
    <property type="protein sequence ID" value="RJR26497.1"/>
    <property type="molecule type" value="Genomic_DNA"/>
</dbReference>
<feature type="transmembrane region" description="Helical" evidence="1">
    <location>
        <begin position="118"/>
        <end position="145"/>
    </location>
</feature>
<dbReference type="AlphaFoldDB" id="A0A3A4ZI31"/>
<reference evidence="2 3" key="1">
    <citation type="journal article" date="2017" name="ISME J.">
        <title>Energy and carbon metabolisms in a deep terrestrial subsurface fluid microbial community.</title>
        <authorList>
            <person name="Momper L."/>
            <person name="Jungbluth S.P."/>
            <person name="Lee M.D."/>
            <person name="Amend J.P."/>
        </authorList>
    </citation>
    <scope>NUCLEOTIDE SEQUENCE [LARGE SCALE GENOMIC DNA]</scope>
    <source>
        <strain evidence="2">SURF_46</strain>
    </source>
</reference>
<keyword evidence="1" id="KW-1133">Transmembrane helix</keyword>
<dbReference type="Proteomes" id="UP000265540">
    <property type="component" value="Unassembled WGS sequence"/>
</dbReference>
<sequence>MGFMDIKEILANRQSNISSPQNRGIFVLLRWILAFLGFILIAGLLFPTAVGAILNFIWVTLLAIVVTFFTLGILVIVGLRQEASHILDILFEGSLTFLDLADFIRIVYRRFIEVLKEFLVFAAPVFAYVLTFVLYVLLLILYKWVGRSFDVAIFTIILTFLLVYLFGFFNRPKPDPAEEDLTWRDVFKKRFRGGFIDGFEIVLFVFFLTMDSTRVFFLPESLNVELKAKLGGYDLMVRSFIYTDHMKITVNLIIITIITEIFRNTMKVIAGARKHYISDRSFDETKVAAYSRSLRIKNAIRKSFNDAKDDLVKFITFTTVLFGAFMFFPRLKLLTLGVASVTNLFLDIILPERLTSQKSSDLLSRVIVKVFKL</sequence>
<keyword evidence="1" id="KW-0812">Transmembrane</keyword>
<evidence type="ECO:0000313" key="3">
    <source>
        <dbReference type="Proteomes" id="UP000265540"/>
    </source>
</evidence>
<feature type="transmembrane region" description="Helical" evidence="1">
    <location>
        <begin position="191"/>
        <end position="210"/>
    </location>
</feature>
<comment type="caution">
    <text evidence="2">The sequence shown here is derived from an EMBL/GenBank/DDBJ whole genome shotgun (WGS) entry which is preliminary data.</text>
</comment>
<feature type="transmembrane region" description="Helical" evidence="1">
    <location>
        <begin position="311"/>
        <end position="328"/>
    </location>
</feature>
<keyword evidence="1" id="KW-0472">Membrane</keyword>
<feature type="transmembrane region" description="Helical" evidence="1">
    <location>
        <begin position="56"/>
        <end position="79"/>
    </location>
</feature>
<accession>A0A3A4ZI31</accession>
<feature type="transmembrane region" description="Helical" evidence="1">
    <location>
        <begin position="151"/>
        <end position="170"/>
    </location>
</feature>
<protein>
    <submittedName>
        <fullName evidence="2">Uncharacterized protein</fullName>
    </submittedName>
</protein>
<feature type="transmembrane region" description="Helical" evidence="1">
    <location>
        <begin position="248"/>
        <end position="266"/>
    </location>
</feature>
<evidence type="ECO:0000256" key="1">
    <source>
        <dbReference type="SAM" id="Phobius"/>
    </source>
</evidence>
<organism evidence="2 3">
    <name type="scientific">candidate division WWE3 bacterium</name>
    <dbReference type="NCBI Taxonomy" id="2053526"/>
    <lineage>
        <taxon>Bacteria</taxon>
        <taxon>Katanobacteria</taxon>
    </lineage>
</organism>
<feature type="transmembrane region" description="Helical" evidence="1">
    <location>
        <begin position="28"/>
        <end position="50"/>
    </location>
</feature>
<proteinExistence type="predicted"/>